<keyword evidence="1 2" id="KW-0129">CBS domain</keyword>
<proteinExistence type="predicted"/>
<evidence type="ECO:0000313" key="5">
    <source>
        <dbReference type="Proteomes" id="UP000000428"/>
    </source>
</evidence>
<reference evidence="4 5" key="3">
    <citation type="journal article" date="2014" name="J. Ind. Microbiol. Biotechnol.">
        <title>Genome mining of the Streptomyces avermitilis genome and development of genome-minimized hosts for heterologous expression of biosynthetic gene clusters.</title>
        <authorList>
            <person name="Ikeda H."/>
            <person name="Shin-ya K."/>
            <person name="Omura S."/>
        </authorList>
    </citation>
    <scope>NUCLEOTIDE SEQUENCE [LARGE SCALE GENOMIC DNA]</scope>
    <source>
        <strain evidence="5">ATCC 31267 / DSM 46492 / JCM 5070 / NBRC 14893 / NCIMB 12804 / NRRL 8165 / MA-4680</strain>
    </source>
</reference>
<dbReference type="InterPro" id="IPR051257">
    <property type="entry name" value="Diverse_CBS-Domain"/>
</dbReference>
<dbReference type="SMART" id="SM00116">
    <property type="entry name" value="CBS"/>
    <property type="match status" value="2"/>
</dbReference>
<dbReference type="PANTHER" id="PTHR43080">
    <property type="entry name" value="CBS DOMAIN-CONTAINING PROTEIN CBSX3, MITOCHONDRIAL"/>
    <property type="match status" value="1"/>
</dbReference>
<dbReference type="eggNOG" id="COG0517">
    <property type="taxonomic scope" value="Bacteria"/>
</dbReference>
<dbReference type="KEGG" id="sma:SAVERM_6263"/>
<accession>Q829Z6</accession>
<dbReference type="SUPFAM" id="SSF54631">
    <property type="entry name" value="CBS-domain pair"/>
    <property type="match status" value="1"/>
</dbReference>
<evidence type="ECO:0000259" key="3">
    <source>
        <dbReference type="PROSITE" id="PS51371"/>
    </source>
</evidence>
<sequence>MCPAPRRPSGTGRYFMTTAGEIMHRGAQWIPAHETLDRAAQLMRELNVGALPISDENERLCGILTDRDIVVGCVAMGRDPARVTAGEMAQGTPRWIDASADVTEVLDEMQGHQIRRLPVIEDKRLVGMISEADLAQHLTDDQIAVWVESVYARSVTH</sequence>
<reference evidence="4 5" key="2">
    <citation type="journal article" date="2003" name="Nat. Biotechnol.">
        <title>Complete genome sequence and comparative analysis of the industrial microorganism Streptomyces avermitilis.</title>
        <authorList>
            <person name="Ikeda H."/>
            <person name="Ishikawa J."/>
            <person name="Hanamoto A."/>
            <person name="Shinose M."/>
            <person name="Kikuchi H."/>
            <person name="Shiba T."/>
            <person name="Sakaki Y."/>
            <person name="Hattori M."/>
            <person name="Omura S."/>
        </authorList>
    </citation>
    <scope>NUCLEOTIDE SEQUENCE [LARGE SCALE GENOMIC DNA]</scope>
    <source>
        <strain evidence="5">ATCC 31267 / DSM 46492 / JCM 5070 / NBRC 14893 / NCIMB 12804 / NRRL 8165 / MA-4680</strain>
    </source>
</reference>
<feature type="domain" description="CBS" evidence="3">
    <location>
        <begin position="23"/>
        <end position="80"/>
    </location>
</feature>
<evidence type="ECO:0000256" key="2">
    <source>
        <dbReference type="PROSITE-ProRule" id="PRU00703"/>
    </source>
</evidence>
<name>Q829Z6_STRAW</name>
<gene>
    <name evidence="4" type="ORF">SAVERM_6263</name>
</gene>
<keyword evidence="5" id="KW-1185">Reference proteome</keyword>
<organism evidence="4 5">
    <name type="scientific">Streptomyces avermitilis (strain ATCC 31267 / DSM 46492 / JCM 5070 / NBRC 14893 / NCIMB 12804 / NRRL 8165 / MA-4680)</name>
    <dbReference type="NCBI Taxonomy" id="227882"/>
    <lineage>
        <taxon>Bacteria</taxon>
        <taxon>Bacillati</taxon>
        <taxon>Actinomycetota</taxon>
        <taxon>Actinomycetes</taxon>
        <taxon>Kitasatosporales</taxon>
        <taxon>Streptomycetaceae</taxon>
        <taxon>Streptomyces</taxon>
    </lineage>
</organism>
<feature type="domain" description="CBS" evidence="3">
    <location>
        <begin position="88"/>
        <end position="145"/>
    </location>
</feature>
<dbReference type="Proteomes" id="UP000000428">
    <property type="component" value="Chromosome"/>
</dbReference>
<protein>
    <recommendedName>
        <fullName evidence="3">CBS domain-containing protein</fullName>
    </recommendedName>
</protein>
<reference evidence="4 5" key="1">
    <citation type="journal article" date="2001" name="Proc. Natl. Acad. Sci. U.S.A.">
        <title>Genome sequence of an industrial microorganism Streptomyces avermitilis: deducing the ability of producing secondary metabolites.</title>
        <authorList>
            <person name="Omura S."/>
            <person name="Ikeda H."/>
            <person name="Ishikawa J."/>
            <person name="Hanamoto A."/>
            <person name="Takahashi C."/>
            <person name="Shinose M."/>
            <person name="Takahashi Y."/>
            <person name="Horikawa H."/>
            <person name="Nakazawa H."/>
            <person name="Osonoe T."/>
            <person name="Kikuchi H."/>
            <person name="Shiba T."/>
            <person name="Sakaki Y."/>
            <person name="Hattori M."/>
        </authorList>
    </citation>
    <scope>NUCLEOTIDE SEQUENCE [LARGE SCALE GENOMIC DNA]</scope>
    <source>
        <strain evidence="5">ATCC 31267 / DSM 46492 / JCM 5070 / NBRC 14893 / NCIMB 12804 / NRRL 8165 / MA-4680</strain>
    </source>
</reference>
<dbReference type="Pfam" id="PF00571">
    <property type="entry name" value="CBS"/>
    <property type="match status" value="2"/>
</dbReference>
<evidence type="ECO:0000313" key="4">
    <source>
        <dbReference type="EMBL" id="BAC73974.1"/>
    </source>
</evidence>
<dbReference type="CDD" id="cd04622">
    <property type="entry name" value="CBS_pair_HRP1_like"/>
    <property type="match status" value="1"/>
</dbReference>
<dbReference type="PROSITE" id="PS51371">
    <property type="entry name" value="CBS"/>
    <property type="match status" value="2"/>
</dbReference>
<dbReference type="AlphaFoldDB" id="Q829Z6"/>
<dbReference type="InterPro" id="IPR046342">
    <property type="entry name" value="CBS_dom_sf"/>
</dbReference>
<dbReference type="InterPro" id="IPR000644">
    <property type="entry name" value="CBS_dom"/>
</dbReference>
<evidence type="ECO:0000256" key="1">
    <source>
        <dbReference type="ARBA" id="ARBA00023122"/>
    </source>
</evidence>
<dbReference type="HOGENOM" id="CLU_040681_12_0_11"/>
<dbReference type="EMBL" id="BA000030">
    <property type="protein sequence ID" value="BAC73974.1"/>
    <property type="molecule type" value="Genomic_DNA"/>
</dbReference>
<dbReference type="Gene3D" id="3.10.580.10">
    <property type="entry name" value="CBS-domain"/>
    <property type="match status" value="1"/>
</dbReference>
<dbReference type="PANTHER" id="PTHR43080:SF2">
    <property type="entry name" value="CBS DOMAIN-CONTAINING PROTEIN"/>
    <property type="match status" value="1"/>
</dbReference>